<gene>
    <name evidence="2" type="ORF">SA2016_2072</name>
</gene>
<organism evidence="2 3">
    <name type="scientific">Sinomonas atrocyanea</name>
    <dbReference type="NCBI Taxonomy" id="37927"/>
    <lineage>
        <taxon>Bacteria</taxon>
        <taxon>Bacillati</taxon>
        <taxon>Actinomycetota</taxon>
        <taxon>Actinomycetes</taxon>
        <taxon>Micrococcales</taxon>
        <taxon>Micrococcaceae</taxon>
        <taxon>Sinomonas</taxon>
    </lineage>
</organism>
<name>A0A127A538_9MICC</name>
<keyword evidence="1" id="KW-0812">Transmembrane</keyword>
<keyword evidence="3" id="KW-1185">Reference proteome</keyword>
<dbReference type="AlphaFoldDB" id="A0A127A538"/>
<dbReference type="PATRIC" id="fig|37927.3.peg.2125"/>
<sequence length="143" mass="14272">MRPSPSASAPSAARAARPAAGPAIAAAVADLVIVLAFAATGRASHGEADAVAGVLATAWPFAVGLALAWALPLLHRRPLAVWPAGVLAWLGTFAVGMLLRAATGQGTAVPFLIVAASVLGIALVGWRAAALGVRAARHRRAAH</sequence>
<feature type="transmembrane region" description="Helical" evidence="1">
    <location>
        <begin position="51"/>
        <end position="74"/>
    </location>
</feature>
<evidence type="ECO:0000313" key="3">
    <source>
        <dbReference type="Proteomes" id="UP000070134"/>
    </source>
</evidence>
<keyword evidence="1" id="KW-0472">Membrane</keyword>
<dbReference type="Pfam" id="PF11255">
    <property type="entry name" value="DUF3054"/>
    <property type="match status" value="1"/>
</dbReference>
<feature type="transmembrane region" description="Helical" evidence="1">
    <location>
        <begin position="81"/>
        <end position="102"/>
    </location>
</feature>
<dbReference type="OrthoDB" id="3698172at2"/>
<dbReference type="InterPro" id="IPR021414">
    <property type="entry name" value="DUF3054"/>
</dbReference>
<protein>
    <submittedName>
        <fullName evidence="2">Putative membrane protein</fullName>
    </submittedName>
</protein>
<evidence type="ECO:0000256" key="1">
    <source>
        <dbReference type="SAM" id="Phobius"/>
    </source>
</evidence>
<reference evidence="2 3" key="1">
    <citation type="submission" date="2016-02" db="EMBL/GenBank/DDBJ databases">
        <title>Complete genome of Sinomonas atrocyanea KCTC 3377.</title>
        <authorList>
            <person name="Kim K.M."/>
        </authorList>
    </citation>
    <scope>NUCLEOTIDE SEQUENCE [LARGE SCALE GENOMIC DNA]</scope>
    <source>
        <strain evidence="2 3">KCTC 3377</strain>
    </source>
</reference>
<dbReference type="STRING" id="37927.SA2016_2072"/>
<accession>A0A127A538</accession>
<feature type="transmembrane region" description="Helical" evidence="1">
    <location>
        <begin position="20"/>
        <end position="39"/>
    </location>
</feature>
<keyword evidence="1" id="KW-1133">Transmembrane helix</keyword>
<dbReference type="KEGG" id="satk:SA2016_2072"/>
<dbReference type="Proteomes" id="UP000070134">
    <property type="component" value="Chromosome"/>
</dbReference>
<proteinExistence type="predicted"/>
<dbReference type="EMBL" id="CP014518">
    <property type="protein sequence ID" value="AMM32742.1"/>
    <property type="molecule type" value="Genomic_DNA"/>
</dbReference>
<evidence type="ECO:0000313" key="2">
    <source>
        <dbReference type="EMBL" id="AMM32742.1"/>
    </source>
</evidence>
<dbReference type="RefSeq" id="WP_066497797.1">
    <property type="nucleotide sequence ID" value="NZ_BJMO01000003.1"/>
</dbReference>
<feature type="transmembrane region" description="Helical" evidence="1">
    <location>
        <begin position="108"/>
        <end position="130"/>
    </location>
</feature>